<reference evidence="12" key="1">
    <citation type="submission" date="2015-02" db="EMBL/GenBank/DDBJ databases">
        <title>Genome sequencing for Strongylocentrotus purpuratus.</title>
        <authorList>
            <person name="Murali S."/>
            <person name="Liu Y."/>
            <person name="Vee V."/>
            <person name="English A."/>
            <person name="Wang M."/>
            <person name="Skinner E."/>
            <person name="Han Y."/>
            <person name="Muzny D.M."/>
            <person name="Worley K.C."/>
            <person name="Gibbs R.A."/>
        </authorList>
    </citation>
    <scope>NUCLEOTIDE SEQUENCE</scope>
</reference>
<feature type="transmembrane region" description="Helical" evidence="9">
    <location>
        <begin position="15"/>
        <end position="37"/>
    </location>
</feature>
<evidence type="ECO:0000256" key="1">
    <source>
        <dbReference type="ARBA" id="ARBA00004651"/>
    </source>
</evidence>
<dbReference type="SUPFAM" id="SSF81321">
    <property type="entry name" value="Family A G protein-coupled receptor-like"/>
    <property type="match status" value="1"/>
</dbReference>
<keyword evidence="5" id="KW-0297">G-protein coupled receptor</keyword>
<dbReference type="AlphaFoldDB" id="A0A7M7PGB9"/>
<evidence type="ECO:0000256" key="5">
    <source>
        <dbReference type="ARBA" id="ARBA00023040"/>
    </source>
</evidence>
<dbReference type="GO" id="GO:0005886">
    <property type="term" value="C:plasma membrane"/>
    <property type="evidence" value="ECO:0007669"/>
    <property type="project" value="UniProtKB-SubCell"/>
</dbReference>
<keyword evidence="8" id="KW-0807">Transducer</keyword>
<dbReference type="GO" id="GO:0004930">
    <property type="term" value="F:G protein-coupled receptor activity"/>
    <property type="evidence" value="ECO:0007669"/>
    <property type="project" value="UniProtKB-KW"/>
</dbReference>
<accession>A0A7M7PGB9</accession>
<dbReference type="InParanoid" id="A0A7M7PGB9"/>
<evidence type="ECO:0000259" key="10">
    <source>
        <dbReference type="PROSITE" id="PS50262"/>
    </source>
</evidence>
<name>A0A7M7PGB9_STRPU</name>
<evidence type="ECO:0000256" key="2">
    <source>
        <dbReference type="ARBA" id="ARBA00022475"/>
    </source>
</evidence>
<dbReference type="PROSITE" id="PS50262">
    <property type="entry name" value="G_PROTEIN_RECEP_F1_2"/>
    <property type="match status" value="1"/>
</dbReference>
<feature type="domain" description="G-protein coupled receptors family 1 profile" evidence="10">
    <location>
        <begin position="1"/>
        <end position="168"/>
    </location>
</feature>
<dbReference type="Gene3D" id="1.20.1070.10">
    <property type="entry name" value="Rhodopsin 7-helix transmembrane proteins"/>
    <property type="match status" value="1"/>
</dbReference>
<keyword evidence="12" id="KW-1185">Reference proteome</keyword>
<sequence>MVLPKLSDINEVSKIFHLSLSLMDLVVGIVSLITVVFDVVDGMEFVRPLCITTGILNIVAPTSSVCILVLLHIDRFLSITKPLRYPAWITHRKAQAQILIACVSLTGIVVIGIGVSPSSWDIIYSPGTIAICMADFSNVDFAPYFAAIMLLVVWLPADIVFVMYCRIICISLKASGQIRRAKVAPVAVATAPEGHPRCAQHAHPENYPVNNALEPGGSTIQIIFSLLRIICISLKASGQIRRAKVAPVAAAMTPEGHPRCAQHAHPVNNALEPGGSTIQIIFSLLRPKSGSTHG</sequence>
<proteinExistence type="predicted"/>
<evidence type="ECO:0000313" key="12">
    <source>
        <dbReference type="Proteomes" id="UP000007110"/>
    </source>
</evidence>
<dbReference type="OrthoDB" id="6376512at2759"/>
<dbReference type="Proteomes" id="UP000007110">
    <property type="component" value="Unassembled WGS sequence"/>
</dbReference>
<dbReference type="Pfam" id="PF00001">
    <property type="entry name" value="7tm_1"/>
    <property type="match status" value="1"/>
</dbReference>
<evidence type="ECO:0000256" key="7">
    <source>
        <dbReference type="ARBA" id="ARBA00023170"/>
    </source>
</evidence>
<evidence type="ECO:0000256" key="3">
    <source>
        <dbReference type="ARBA" id="ARBA00022692"/>
    </source>
</evidence>
<dbReference type="GeneID" id="115927971"/>
<comment type="subcellular location">
    <subcellularLocation>
        <location evidence="1">Cell membrane</location>
        <topology evidence="1">Multi-pass membrane protein</topology>
    </subcellularLocation>
</comment>
<reference evidence="11" key="2">
    <citation type="submission" date="2021-01" db="UniProtKB">
        <authorList>
            <consortium name="EnsemblMetazoa"/>
        </authorList>
    </citation>
    <scope>IDENTIFICATION</scope>
</reference>
<dbReference type="EnsemblMetazoa" id="XM_030994398">
    <property type="protein sequence ID" value="XP_030850258"/>
    <property type="gene ID" value="LOC115927971"/>
</dbReference>
<feature type="transmembrane region" description="Helical" evidence="9">
    <location>
        <begin position="94"/>
        <end position="115"/>
    </location>
</feature>
<dbReference type="PRINTS" id="PR00237">
    <property type="entry name" value="GPCRRHODOPSN"/>
</dbReference>
<dbReference type="InterPro" id="IPR000276">
    <property type="entry name" value="GPCR_Rhodpsn"/>
</dbReference>
<evidence type="ECO:0000256" key="6">
    <source>
        <dbReference type="ARBA" id="ARBA00023136"/>
    </source>
</evidence>
<protein>
    <recommendedName>
        <fullName evidence="10">G-protein coupled receptors family 1 profile domain-containing protein</fullName>
    </recommendedName>
</protein>
<organism evidence="11 12">
    <name type="scientific">Strongylocentrotus purpuratus</name>
    <name type="common">Purple sea urchin</name>
    <dbReference type="NCBI Taxonomy" id="7668"/>
    <lineage>
        <taxon>Eukaryota</taxon>
        <taxon>Metazoa</taxon>
        <taxon>Echinodermata</taxon>
        <taxon>Eleutherozoa</taxon>
        <taxon>Echinozoa</taxon>
        <taxon>Echinoidea</taxon>
        <taxon>Euechinoidea</taxon>
        <taxon>Echinacea</taxon>
        <taxon>Camarodonta</taxon>
        <taxon>Echinidea</taxon>
        <taxon>Strongylocentrotidae</taxon>
        <taxon>Strongylocentrotus</taxon>
    </lineage>
</organism>
<keyword evidence="7" id="KW-0675">Receptor</keyword>
<dbReference type="RefSeq" id="XP_030850258.1">
    <property type="nucleotide sequence ID" value="XM_030994398.1"/>
</dbReference>
<keyword evidence="2" id="KW-1003">Cell membrane</keyword>
<dbReference type="InterPro" id="IPR017452">
    <property type="entry name" value="GPCR_Rhodpsn_7TM"/>
</dbReference>
<evidence type="ECO:0000256" key="9">
    <source>
        <dbReference type="SAM" id="Phobius"/>
    </source>
</evidence>
<keyword evidence="4 9" id="KW-1133">Transmembrane helix</keyword>
<dbReference type="KEGG" id="spu:115927971"/>
<evidence type="ECO:0000256" key="8">
    <source>
        <dbReference type="ARBA" id="ARBA00023224"/>
    </source>
</evidence>
<feature type="transmembrane region" description="Helical" evidence="9">
    <location>
        <begin position="144"/>
        <end position="172"/>
    </location>
</feature>
<keyword evidence="6 9" id="KW-0472">Membrane</keyword>
<evidence type="ECO:0000313" key="11">
    <source>
        <dbReference type="EnsemblMetazoa" id="XP_030850258"/>
    </source>
</evidence>
<evidence type="ECO:0000256" key="4">
    <source>
        <dbReference type="ARBA" id="ARBA00022989"/>
    </source>
</evidence>
<keyword evidence="3 9" id="KW-0812">Transmembrane</keyword>
<dbReference type="PANTHER" id="PTHR24248">
    <property type="entry name" value="ADRENERGIC RECEPTOR-RELATED G-PROTEIN COUPLED RECEPTOR"/>
    <property type="match status" value="1"/>
</dbReference>